<feature type="compositionally biased region" description="Basic and acidic residues" evidence="4">
    <location>
        <begin position="739"/>
        <end position="777"/>
    </location>
</feature>
<keyword evidence="1 3" id="KW-0420">Kringle</keyword>
<feature type="compositionally biased region" description="Basic and acidic residues" evidence="4">
    <location>
        <begin position="633"/>
        <end position="649"/>
    </location>
</feature>
<keyword evidence="2" id="KW-1015">Disulfide bond</keyword>
<dbReference type="PANTHER" id="PTHR13884">
    <property type="entry name" value="DUF853 DOMAIN-CONTAINING PROTEIN"/>
    <property type="match status" value="1"/>
</dbReference>
<feature type="compositionally biased region" description="Basic and acidic residues" evidence="4">
    <location>
        <begin position="573"/>
        <end position="595"/>
    </location>
</feature>
<dbReference type="InterPro" id="IPR053236">
    <property type="entry name" value="Cornifin"/>
</dbReference>
<feature type="compositionally biased region" description="Basic and acidic residues" evidence="4">
    <location>
        <begin position="783"/>
        <end position="793"/>
    </location>
</feature>
<dbReference type="SMART" id="SM00130">
    <property type="entry name" value="KR"/>
    <property type="match status" value="1"/>
</dbReference>
<dbReference type="AlphaFoldDB" id="A0A8S3UUN8"/>
<feature type="domain" description="Kringle" evidence="5">
    <location>
        <begin position="229"/>
        <end position="302"/>
    </location>
</feature>
<comment type="caution">
    <text evidence="6">The sequence shown here is derived from an EMBL/GenBank/DDBJ whole genome shotgun (WGS) entry which is preliminary data.</text>
</comment>
<feature type="compositionally biased region" description="Basic and acidic residues" evidence="4">
    <location>
        <begin position="719"/>
        <end position="729"/>
    </location>
</feature>
<feature type="compositionally biased region" description="Basic and acidic residues" evidence="4">
    <location>
        <begin position="655"/>
        <end position="665"/>
    </location>
</feature>
<evidence type="ECO:0000256" key="4">
    <source>
        <dbReference type="SAM" id="MobiDB-lite"/>
    </source>
</evidence>
<dbReference type="SUPFAM" id="SSF57440">
    <property type="entry name" value="Kringle-like"/>
    <property type="match status" value="1"/>
</dbReference>
<dbReference type="InterPro" id="IPR038178">
    <property type="entry name" value="Kringle_sf"/>
</dbReference>
<feature type="compositionally biased region" description="Basic and acidic residues" evidence="4">
    <location>
        <begin position="506"/>
        <end position="516"/>
    </location>
</feature>
<dbReference type="PANTHER" id="PTHR13884:SF9">
    <property type="entry name" value="PROTEIN CBG13449"/>
    <property type="match status" value="1"/>
</dbReference>
<name>A0A8S3UUN8_MYTED</name>
<dbReference type="PROSITE" id="PS50070">
    <property type="entry name" value="KRINGLE_2"/>
    <property type="match status" value="1"/>
</dbReference>
<keyword evidence="7" id="KW-1185">Reference proteome</keyword>
<accession>A0A8S3UUN8</accession>
<dbReference type="CDD" id="cd00108">
    <property type="entry name" value="KR"/>
    <property type="match status" value="1"/>
</dbReference>
<evidence type="ECO:0000256" key="2">
    <source>
        <dbReference type="ARBA" id="ARBA00023157"/>
    </source>
</evidence>
<evidence type="ECO:0000256" key="1">
    <source>
        <dbReference type="ARBA" id="ARBA00022572"/>
    </source>
</evidence>
<dbReference type="EMBL" id="CAJPWZ010002999">
    <property type="protein sequence ID" value="CAG2249795.1"/>
    <property type="molecule type" value="Genomic_DNA"/>
</dbReference>
<protein>
    <recommendedName>
        <fullName evidence="5">Kringle domain-containing protein</fullName>
    </recommendedName>
</protein>
<feature type="compositionally biased region" description="Basic and acidic residues" evidence="4">
    <location>
        <begin position="490"/>
        <end position="500"/>
    </location>
</feature>
<evidence type="ECO:0000313" key="6">
    <source>
        <dbReference type="EMBL" id="CAG2249795.1"/>
    </source>
</evidence>
<proteinExistence type="predicted"/>
<feature type="region of interest" description="Disordered" evidence="4">
    <location>
        <begin position="487"/>
        <end position="843"/>
    </location>
</feature>
<feature type="compositionally biased region" description="Basic and acidic residues" evidence="4">
    <location>
        <begin position="554"/>
        <end position="566"/>
    </location>
</feature>
<dbReference type="InterPro" id="IPR013806">
    <property type="entry name" value="Kringle-like"/>
</dbReference>
<reference evidence="6" key="1">
    <citation type="submission" date="2021-03" db="EMBL/GenBank/DDBJ databases">
        <authorList>
            <person name="Bekaert M."/>
        </authorList>
    </citation>
    <scope>NUCLEOTIDE SEQUENCE</scope>
</reference>
<dbReference type="OrthoDB" id="6119203at2759"/>
<evidence type="ECO:0000256" key="3">
    <source>
        <dbReference type="PROSITE-ProRule" id="PRU00121"/>
    </source>
</evidence>
<organism evidence="6 7">
    <name type="scientific">Mytilus edulis</name>
    <name type="common">Blue mussel</name>
    <dbReference type="NCBI Taxonomy" id="6550"/>
    <lineage>
        <taxon>Eukaryota</taxon>
        <taxon>Metazoa</taxon>
        <taxon>Spiralia</taxon>
        <taxon>Lophotrochozoa</taxon>
        <taxon>Mollusca</taxon>
        <taxon>Bivalvia</taxon>
        <taxon>Autobranchia</taxon>
        <taxon>Pteriomorphia</taxon>
        <taxon>Mytilida</taxon>
        <taxon>Mytiloidea</taxon>
        <taxon>Mytilidae</taxon>
        <taxon>Mytilinae</taxon>
        <taxon>Mytilus</taxon>
    </lineage>
</organism>
<gene>
    <name evidence="6" type="ORF">MEDL_61547</name>
</gene>
<sequence>MESSPLLGQQDCGESNMAVEGDDSCLSIKPVPRYSQSIGSIIRFDCEARSNTMSEAKFGYCPVQVCQLNGTWSTASLSCAKNECIETGKHYNGRRVCTKSEFHASLGQARCHIPMDLSMETCFQIKQLNMLVGPAGIQVFCGAHLGQNEQTVDCGIPDFQLRADNECVSLAPLDTFETTEGSALIYKCAKLQEGVISFNNYCPVEVCQANGTWSPAYVSCAENECYVGGKSREYKGKRICTSNGLQCKPWNELKDKTFYLHSFSDETIQSAGSYCRDPDGERGSPWCYTDNVLWDYCSVPKCSETEATTVTIPSNMLDTTVVYAPRLEIENNQPVDQEFITYVTKIVDDKKVTRPDNLEQSTFYTTASPTTNAQDMYSANWFATDKIQTNDDLPHQLQTAETTKVVESSKTGWHVETGEKYQTKELVETSKQLTTFPWKDETEYFQISSALDTTTATSQMTKKTAEGSHIRGYGCLKDETKPAHISEATDISKDETKPAHISEATDVSKDETKPAHISEATDVSKDETKPSLISEATDVSKDETKPVQISEATMFKDETKPDHISEATDISEDETKKAHISEATDVLKDETKPAHISEATDVSKDETKPAHISSESTDVSKDETKPGQISEAHISEATDVLKDETKLAHISEATDVSKDETKPAHISEATDISKDETKPAHISEATDVSKDETKPGQISEGTDVSKDETKPGQISEATDVSKDETKPAHISEATDISEDETKKAHISEVTDVSKDETKKAHISEATDVLKDETKPAHISEATDISKDETKPAHISESTDVSKDETKPAQISEATDVSKDETKPGQISEGTDVSKDENKAGSNIRGWIFQMTKQSRLTNRLRNKKAGSHIRGYGCFKR</sequence>
<feature type="compositionally biased region" description="Basic and acidic residues" evidence="4">
    <location>
        <begin position="671"/>
        <end position="681"/>
    </location>
</feature>
<dbReference type="Pfam" id="PF00051">
    <property type="entry name" value="Kringle"/>
    <property type="match status" value="1"/>
</dbReference>
<dbReference type="InterPro" id="IPR000001">
    <property type="entry name" value="Kringle"/>
</dbReference>
<dbReference type="Gene3D" id="2.40.20.10">
    <property type="entry name" value="Plasminogen Kringle 4"/>
    <property type="match status" value="1"/>
</dbReference>
<evidence type="ECO:0000259" key="5">
    <source>
        <dbReference type="PROSITE" id="PS50070"/>
    </source>
</evidence>
<dbReference type="Proteomes" id="UP000683360">
    <property type="component" value="Unassembled WGS sequence"/>
</dbReference>
<comment type="caution">
    <text evidence="3">Lacks conserved residue(s) required for the propagation of feature annotation.</text>
</comment>
<evidence type="ECO:0000313" key="7">
    <source>
        <dbReference type="Proteomes" id="UP000683360"/>
    </source>
</evidence>